<dbReference type="GO" id="GO:0005886">
    <property type="term" value="C:plasma membrane"/>
    <property type="evidence" value="ECO:0007669"/>
    <property type="project" value="TreeGrafter"/>
</dbReference>
<protein>
    <recommendedName>
        <fullName evidence="7">Major facilitator superfamily (MFS) profile domain-containing protein</fullName>
    </recommendedName>
</protein>
<feature type="transmembrane region" description="Helical" evidence="6">
    <location>
        <begin position="179"/>
        <end position="197"/>
    </location>
</feature>
<proteinExistence type="predicted"/>
<evidence type="ECO:0000256" key="2">
    <source>
        <dbReference type="ARBA" id="ARBA00022692"/>
    </source>
</evidence>
<dbReference type="InterPro" id="IPR036259">
    <property type="entry name" value="MFS_trans_sf"/>
</dbReference>
<feature type="domain" description="Major facilitator superfamily (MFS) profile" evidence="7">
    <location>
        <begin position="1"/>
        <end position="427"/>
    </location>
</feature>
<feature type="transmembrane region" description="Helical" evidence="6">
    <location>
        <begin position="442"/>
        <end position="462"/>
    </location>
</feature>
<comment type="subcellular location">
    <subcellularLocation>
        <location evidence="1">Membrane</location>
        <topology evidence="1">Multi-pass membrane protein</topology>
    </subcellularLocation>
</comment>
<evidence type="ECO:0000259" key="7">
    <source>
        <dbReference type="PROSITE" id="PS50850"/>
    </source>
</evidence>
<evidence type="ECO:0000256" key="6">
    <source>
        <dbReference type="SAM" id="Phobius"/>
    </source>
</evidence>
<feature type="transmembrane region" description="Helical" evidence="6">
    <location>
        <begin position="81"/>
        <end position="101"/>
    </location>
</feature>
<dbReference type="AlphaFoldDB" id="A0AAW0QBJ1"/>
<feature type="region of interest" description="Disordered" evidence="5">
    <location>
        <begin position="469"/>
        <end position="510"/>
    </location>
</feature>
<evidence type="ECO:0000256" key="5">
    <source>
        <dbReference type="SAM" id="MobiDB-lite"/>
    </source>
</evidence>
<dbReference type="Gene3D" id="1.20.1250.20">
    <property type="entry name" value="MFS general substrate transporter like domains"/>
    <property type="match status" value="1"/>
</dbReference>
<evidence type="ECO:0000256" key="1">
    <source>
        <dbReference type="ARBA" id="ARBA00004141"/>
    </source>
</evidence>
<dbReference type="PANTHER" id="PTHR23501">
    <property type="entry name" value="MAJOR FACILITATOR SUPERFAMILY"/>
    <property type="match status" value="1"/>
</dbReference>
<dbReference type="Proteomes" id="UP001392437">
    <property type="component" value="Unassembled WGS sequence"/>
</dbReference>
<dbReference type="InterPro" id="IPR011701">
    <property type="entry name" value="MFS"/>
</dbReference>
<accession>A0AAW0QBJ1</accession>
<feature type="transmembrane region" description="Helical" evidence="6">
    <location>
        <begin position="314"/>
        <end position="335"/>
    </location>
</feature>
<keyword evidence="4 6" id="KW-0472">Membrane</keyword>
<evidence type="ECO:0000256" key="3">
    <source>
        <dbReference type="ARBA" id="ARBA00022989"/>
    </source>
</evidence>
<feature type="transmembrane region" description="Helical" evidence="6">
    <location>
        <begin position="23"/>
        <end position="43"/>
    </location>
</feature>
<keyword evidence="3 6" id="KW-1133">Transmembrane helix</keyword>
<gene>
    <name evidence="8" type="ORF">PG999_013200</name>
</gene>
<feature type="transmembrane region" description="Helical" evidence="6">
    <location>
        <begin position="247"/>
        <end position="271"/>
    </location>
</feature>
<keyword evidence="9" id="KW-1185">Reference proteome</keyword>
<feature type="transmembrane region" description="Helical" evidence="6">
    <location>
        <begin position="372"/>
        <end position="393"/>
    </location>
</feature>
<feature type="transmembrane region" description="Helical" evidence="6">
    <location>
        <begin position="136"/>
        <end position="159"/>
    </location>
</feature>
<evidence type="ECO:0000256" key="4">
    <source>
        <dbReference type="ARBA" id="ARBA00023136"/>
    </source>
</evidence>
<dbReference type="InterPro" id="IPR020846">
    <property type="entry name" value="MFS_dom"/>
</dbReference>
<dbReference type="GO" id="GO:0022857">
    <property type="term" value="F:transmembrane transporter activity"/>
    <property type="evidence" value="ECO:0007669"/>
    <property type="project" value="InterPro"/>
</dbReference>
<feature type="transmembrane region" description="Helical" evidence="6">
    <location>
        <begin position="108"/>
        <end position="130"/>
    </location>
</feature>
<feature type="compositionally biased region" description="Basic and acidic residues" evidence="5">
    <location>
        <begin position="469"/>
        <end position="478"/>
    </location>
</feature>
<name>A0AAW0QBJ1_9PEZI</name>
<dbReference type="PROSITE" id="PS50850">
    <property type="entry name" value="MFS"/>
    <property type="match status" value="1"/>
</dbReference>
<feature type="compositionally biased region" description="Polar residues" evidence="5">
    <location>
        <begin position="497"/>
        <end position="510"/>
    </location>
</feature>
<feature type="transmembrane region" description="Helical" evidence="6">
    <location>
        <begin position="209"/>
        <end position="227"/>
    </location>
</feature>
<feature type="transmembrane region" description="Helical" evidence="6">
    <location>
        <begin position="50"/>
        <end position="69"/>
    </location>
</feature>
<reference evidence="8 9" key="1">
    <citation type="submission" date="2023-01" db="EMBL/GenBank/DDBJ databases">
        <title>Analysis of 21 Apiospora genomes using comparative genomics revels a genus with tremendous synthesis potential of carbohydrate active enzymes and secondary metabolites.</title>
        <authorList>
            <person name="Sorensen T."/>
        </authorList>
    </citation>
    <scope>NUCLEOTIDE SEQUENCE [LARGE SCALE GENOMIC DNA]</scope>
    <source>
        <strain evidence="8 9">CBS 117206</strain>
    </source>
</reference>
<dbReference type="PANTHER" id="PTHR23501:SF198">
    <property type="entry name" value="AZOLE RESISTANCE PROTEIN 1-RELATED"/>
    <property type="match status" value="1"/>
</dbReference>
<organism evidence="8 9">
    <name type="scientific">Apiospora kogelbergensis</name>
    <dbReference type="NCBI Taxonomy" id="1337665"/>
    <lineage>
        <taxon>Eukaryota</taxon>
        <taxon>Fungi</taxon>
        <taxon>Dikarya</taxon>
        <taxon>Ascomycota</taxon>
        <taxon>Pezizomycotina</taxon>
        <taxon>Sordariomycetes</taxon>
        <taxon>Xylariomycetidae</taxon>
        <taxon>Amphisphaeriales</taxon>
        <taxon>Apiosporaceae</taxon>
        <taxon>Apiospora</taxon>
    </lineage>
</organism>
<dbReference type="Gene3D" id="1.20.1720.10">
    <property type="entry name" value="Multidrug resistance protein D"/>
    <property type="match status" value="1"/>
</dbReference>
<keyword evidence="2 6" id="KW-0812">Transmembrane</keyword>
<dbReference type="SUPFAM" id="SSF103473">
    <property type="entry name" value="MFS general substrate transporter"/>
    <property type="match status" value="2"/>
</dbReference>
<dbReference type="Pfam" id="PF07690">
    <property type="entry name" value="MFS_1"/>
    <property type="match status" value="1"/>
</dbReference>
<comment type="caution">
    <text evidence="8">The sequence shown here is derived from an EMBL/GenBank/DDBJ whole genome shotgun (WGS) entry which is preliminary data.</text>
</comment>
<sequence length="510" mass="53593">MTVIGVVVPQITTELGSLSDVGWYGSAYFLAAAASQLAFGALNRVVPHKYVYTVGVFIFELGCLISGLATSSKMCIVGRAISGLGSSGIVSTSLVLVTNIVPPKRLPFMIGALGSLELVGQITGPLIGGGFATNVSWRWCFLINVPLGVVAGLTVFLLLRGSKQAPWSDILTGLRTIDAVGILLTIPGSAAILFVIQSGGNTFAWDSPTIIGLAVAGGVLLVILFFWERSRGDLAVLPFKLFRNRNVVFGATFAVGVNMAVSLFDYFVPFWNETIRGISPERAGILLLPLVSCSAFAVIAGGSLATYLGRTNPVMIIGGALVIAVSVLLSSINASASESRVLGYSALAGISALATQQPYLCGKDLSPTAISLMLFSGMSGSAVGLAMAQAIFINQLHDNLDPVEGINVAAIIGSGATELRNVVPTDKLEQVLKLYNLSLVQVFYVSVGAGCLMLASGCLVSWRRTENDDSDRLLHEESADSTQNVQKTQENEKNQSKAETNALTVTPTSH</sequence>
<evidence type="ECO:0000313" key="8">
    <source>
        <dbReference type="EMBL" id="KAK8097256.1"/>
    </source>
</evidence>
<dbReference type="EMBL" id="JAQQWP010000010">
    <property type="protein sequence ID" value="KAK8097256.1"/>
    <property type="molecule type" value="Genomic_DNA"/>
</dbReference>
<evidence type="ECO:0000313" key="9">
    <source>
        <dbReference type="Proteomes" id="UP001392437"/>
    </source>
</evidence>
<feature type="transmembrane region" description="Helical" evidence="6">
    <location>
        <begin position="283"/>
        <end position="307"/>
    </location>
</feature>